<keyword evidence="4 9" id="KW-0597">Phosphoprotein</keyword>
<dbReference type="SMART" id="SM00091">
    <property type="entry name" value="PAS"/>
    <property type="match status" value="1"/>
</dbReference>
<dbReference type="InterPro" id="IPR005467">
    <property type="entry name" value="His_kinase_dom"/>
</dbReference>
<dbReference type="InterPro" id="IPR003661">
    <property type="entry name" value="HisK_dim/P_dom"/>
</dbReference>
<evidence type="ECO:0000256" key="7">
    <source>
        <dbReference type="ARBA" id="ARBA00023012"/>
    </source>
</evidence>
<dbReference type="InterPro" id="IPR000700">
    <property type="entry name" value="PAS-assoc_C"/>
</dbReference>
<evidence type="ECO:0000313" key="15">
    <source>
        <dbReference type="EMBL" id="QNT05183.1"/>
    </source>
</evidence>
<dbReference type="CDD" id="cd16922">
    <property type="entry name" value="HATPase_EvgS-ArcB-TorS-like"/>
    <property type="match status" value="1"/>
</dbReference>
<dbReference type="GO" id="GO:0005886">
    <property type="term" value="C:plasma membrane"/>
    <property type="evidence" value="ECO:0007669"/>
    <property type="project" value="TreeGrafter"/>
</dbReference>
<dbReference type="Proteomes" id="UP000516370">
    <property type="component" value="Chromosome"/>
</dbReference>
<feature type="transmembrane region" description="Helical" evidence="10">
    <location>
        <begin position="6"/>
        <end position="30"/>
    </location>
</feature>
<name>A0A7H1J3W7_9GAMM</name>
<dbReference type="CDD" id="cd00156">
    <property type="entry name" value="REC"/>
    <property type="match status" value="1"/>
</dbReference>
<dbReference type="CDD" id="cd00082">
    <property type="entry name" value="HisKA"/>
    <property type="match status" value="1"/>
</dbReference>
<keyword evidence="10" id="KW-0812">Transmembrane</keyword>
<dbReference type="PANTHER" id="PTHR43047:SF72">
    <property type="entry name" value="OSMOSENSING HISTIDINE PROTEIN KINASE SLN1"/>
    <property type="match status" value="1"/>
</dbReference>
<evidence type="ECO:0000256" key="2">
    <source>
        <dbReference type="ARBA" id="ARBA00004370"/>
    </source>
</evidence>
<dbReference type="InterPro" id="IPR001610">
    <property type="entry name" value="PAC"/>
</dbReference>
<feature type="domain" description="Histidine kinase" evidence="11">
    <location>
        <begin position="512"/>
        <end position="731"/>
    </location>
</feature>
<dbReference type="PRINTS" id="PR00344">
    <property type="entry name" value="BCTRLSENSOR"/>
</dbReference>
<dbReference type="InterPro" id="IPR011006">
    <property type="entry name" value="CheY-like_superfamily"/>
</dbReference>
<dbReference type="InterPro" id="IPR003594">
    <property type="entry name" value="HATPase_dom"/>
</dbReference>
<keyword evidence="6" id="KW-0418">Kinase</keyword>
<sequence length="993" mass="110449">MSRLSLNVRVILLILLTIGILVCGMLITFYRLIIDDYTQLVVERESVQIERLASELELSLKQRVLGLEAFSTRFLDDNNELLKTQSLQTLMLRPSVAGDLFPDGLLAFDANAVAIAESIYVPNRLGTSYLDRPHFQRSFFTKKAIISEPILGRVTGLPLLSFLQPILSSDGEIKGFIAGLLDLSNTPLIDSKVALKDDSSVYSVVVDPRHRLFVSMQKRFTSPQRLPPEGTDAMVDAALSLASAGTLIEYNKKRYLVATEKLDTLGWIALRAIPYEDAIAPAKASYRHFLFITLCAMVLVSLAGVWMARSLTRPIEIMTHRIDKMVEKNTFDVDLQEQGGPEVRALVRAMNRLESERKATNATIRDTERFLSSVLEAASEFSIIATDANGLITAFNKGAEKMLGYTKLDTINKKTPAIFHLDHEVKARSAELTAELRKPIEGFRVFVEKAEAQGVETREWTYVHKNGEYIPVSLVVTSMRDESHNIIGYLGIAEDITERKRIDQMKSEFISTVSHELRTPLTSISGALGLMVGGSFGVLPEKANKLLITAHRNSKRLALLINDLLDFEKITAGKLHFDMQVQELTPLLEQALESIQEFSTERRVTATLTTSASYTLIKVDSQRLMQVLVNLLSNAIKFSPENGHVSVEVETFNDKVVVSVVDHGPGIPEAFRARVFQRFAQADSSDTRAKEGTGLGLAITRELIERMGGSVDFESVEGKGARFFFELPVMQPINSVSFVNHINTEITSKTQRILVIEDDADVANLLSIMLKEAGYVVDIALTGQDALNRLQVQSYDLVSVDLMLPDIGGLDVIRKLRQDSETLNLPIVVVSAKVEQGRLEISGDVSNIDWLAKPIDQQRLLSIVHHQLSLKSERHSRVLHVEDDADLHEVIRAMAGELFDFEVARTLEEARLKLKKEPFDVILLDVSLPDGVGWELLPEIRAFMPATKVVILSGEDIAVQEASKVEAVMLKSRLSSQELLNGINTRIQTSKPS</sequence>
<dbReference type="Gene3D" id="6.10.340.10">
    <property type="match status" value="1"/>
</dbReference>
<dbReference type="InterPro" id="IPR036890">
    <property type="entry name" value="HATPase_C_sf"/>
</dbReference>
<dbReference type="InterPro" id="IPR003660">
    <property type="entry name" value="HAMP_dom"/>
</dbReference>
<dbReference type="RefSeq" id="WP_111605602.1">
    <property type="nucleotide sequence ID" value="NZ_BMLJ01000001.1"/>
</dbReference>
<evidence type="ECO:0000256" key="3">
    <source>
        <dbReference type="ARBA" id="ARBA00012438"/>
    </source>
</evidence>
<keyword evidence="8 10" id="KW-0472">Membrane</keyword>
<dbReference type="Gene3D" id="3.30.450.20">
    <property type="entry name" value="PAS domain"/>
    <property type="match status" value="2"/>
</dbReference>
<evidence type="ECO:0000256" key="8">
    <source>
        <dbReference type="ARBA" id="ARBA00023136"/>
    </source>
</evidence>
<dbReference type="PROSITE" id="PS50113">
    <property type="entry name" value="PAC"/>
    <property type="match status" value="1"/>
</dbReference>
<dbReference type="Gene3D" id="1.10.287.130">
    <property type="match status" value="1"/>
</dbReference>
<dbReference type="NCBIfam" id="TIGR00229">
    <property type="entry name" value="sensory_box"/>
    <property type="match status" value="1"/>
</dbReference>
<keyword evidence="16" id="KW-1185">Reference proteome</keyword>
<reference evidence="15 16" key="1">
    <citation type="submission" date="2020-09" db="EMBL/GenBank/DDBJ databases">
        <title>Complete genome sequence of an Arctic sea ice bacterium Marinomonas arctica BSI20414.</title>
        <authorList>
            <person name="Liao L."/>
            <person name="Chen B."/>
        </authorList>
    </citation>
    <scope>NUCLEOTIDE SEQUENCE [LARGE SCALE GENOMIC DNA]</scope>
    <source>
        <strain evidence="15 16">BSI20414</strain>
    </source>
</reference>
<evidence type="ECO:0000313" key="16">
    <source>
        <dbReference type="Proteomes" id="UP000516370"/>
    </source>
</evidence>
<organism evidence="15 16">
    <name type="scientific">Marinomonas arctica</name>
    <dbReference type="NCBI Taxonomy" id="383750"/>
    <lineage>
        <taxon>Bacteria</taxon>
        <taxon>Pseudomonadati</taxon>
        <taxon>Pseudomonadota</taxon>
        <taxon>Gammaproteobacteria</taxon>
        <taxon>Oceanospirillales</taxon>
        <taxon>Oceanospirillaceae</taxon>
        <taxon>Marinomonas</taxon>
    </lineage>
</organism>
<dbReference type="InterPro" id="IPR000014">
    <property type="entry name" value="PAS"/>
</dbReference>
<dbReference type="SUPFAM" id="SSF55785">
    <property type="entry name" value="PYP-like sensor domain (PAS domain)"/>
    <property type="match status" value="1"/>
</dbReference>
<dbReference type="OrthoDB" id="8573350at2"/>
<dbReference type="Gene3D" id="3.40.50.2300">
    <property type="match status" value="2"/>
</dbReference>
<dbReference type="InterPro" id="IPR001789">
    <property type="entry name" value="Sig_transdc_resp-reg_receiver"/>
</dbReference>
<dbReference type="Gene3D" id="3.30.565.10">
    <property type="entry name" value="Histidine kinase-like ATPase, C-terminal domain"/>
    <property type="match status" value="1"/>
</dbReference>
<dbReference type="SMART" id="SM00388">
    <property type="entry name" value="HisKA"/>
    <property type="match status" value="1"/>
</dbReference>
<keyword evidence="10" id="KW-1133">Transmembrane helix</keyword>
<evidence type="ECO:0000256" key="5">
    <source>
        <dbReference type="ARBA" id="ARBA00022679"/>
    </source>
</evidence>
<dbReference type="GO" id="GO:0000155">
    <property type="term" value="F:phosphorelay sensor kinase activity"/>
    <property type="evidence" value="ECO:0007669"/>
    <property type="project" value="InterPro"/>
</dbReference>
<evidence type="ECO:0000256" key="10">
    <source>
        <dbReference type="SAM" id="Phobius"/>
    </source>
</evidence>
<dbReference type="EMBL" id="CP061081">
    <property type="protein sequence ID" value="QNT05183.1"/>
    <property type="molecule type" value="Genomic_DNA"/>
</dbReference>
<proteinExistence type="predicted"/>
<feature type="domain" description="PAS" evidence="13">
    <location>
        <begin position="367"/>
        <end position="424"/>
    </location>
</feature>
<dbReference type="Pfam" id="PF00512">
    <property type="entry name" value="HisKA"/>
    <property type="match status" value="1"/>
</dbReference>
<dbReference type="SMART" id="SM00448">
    <property type="entry name" value="REC"/>
    <property type="match status" value="2"/>
</dbReference>
<gene>
    <name evidence="15" type="ORF">IBG28_16030</name>
</gene>
<dbReference type="InterPro" id="IPR036097">
    <property type="entry name" value="HisK_dim/P_sf"/>
</dbReference>
<comment type="subcellular location">
    <subcellularLocation>
        <location evidence="2">Membrane</location>
    </subcellularLocation>
</comment>
<dbReference type="SMART" id="SM00387">
    <property type="entry name" value="HATPase_c"/>
    <property type="match status" value="1"/>
</dbReference>
<dbReference type="InterPro" id="IPR035965">
    <property type="entry name" value="PAS-like_dom_sf"/>
</dbReference>
<protein>
    <recommendedName>
        <fullName evidence="3">histidine kinase</fullName>
        <ecNumber evidence="3">2.7.13.3</ecNumber>
    </recommendedName>
</protein>
<feature type="domain" description="Response regulatory" evidence="12">
    <location>
        <begin position="877"/>
        <end position="993"/>
    </location>
</feature>
<dbReference type="AlphaFoldDB" id="A0A7H1J3W7"/>
<keyword evidence="7" id="KW-0902">Two-component regulatory system</keyword>
<dbReference type="SUPFAM" id="SSF55874">
    <property type="entry name" value="ATPase domain of HSP90 chaperone/DNA topoisomerase II/histidine kinase"/>
    <property type="match status" value="1"/>
</dbReference>
<dbReference type="PROSITE" id="PS50112">
    <property type="entry name" value="PAS"/>
    <property type="match status" value="1"/>
</dbReference>
<dbReference type="Pfam" id="PF02518">
    <property type="entry name" value="HATPase_c"/>
    <property type="match status" value="1"/>
</dbReference>
<dbReference type="FunFam" id="1.10.287.130:FF:000001">
    <property type="entry name" value="Two-component sensor histidine kinase"/>
    <property type="match status" value="1"/>
</dbReference>
<feature type="modified residue" description="4-aspartylphosphate" evidence="9">
    <location>
        <position position="925"/>
    </location>
</feature>
<dbReference type="SUPFAM" id="SSF52172">
    <property type="entry name" value="CheY-like"/>
    <property type="match status" value="2"/>
</dbReference>
<evidence type="ECO:0000259" key="13">
    <source>
        <dbReference type="PROSITE" id="PS50112"/>
    </source>
</evidence>
<keyword evidence="5" id="KW-0808">Transferase</keyword>
<evidence type="ECO:0000256" key="4">
    <source>
        <dbReference type="ARBA" id="ARBA00022553"/>
    </source>
</evidence>
<feature type="transmembrane region" description="Helical" evidence="10">
    <location>
        <begin position="289"/>
        <end position="308"/>
    </location>
</feature>
<evidence type="ECO:0000259" key="12">
    <source>
        <dbReference type="PROSITE" id="PS50110"/>
    </source>
</evidence>
<dbReference type="CDD" id="cd17574">
    <property type="entry name" value="REC_OmpR"/>
    <property type="match status" value="1"/>
</dbReference>
<dbReference type="PROSITE" id="PS50109">
    <property type="entry name" value="HIS_KIN"/>
    <property type="match status" value="1"/>
</dbReference>
<dbReference type="Pfam" id="PF00672">
    <property type="entry name" value="HAMP"/>
    <property type="match status" value="1"/>
</dbReference>
<dbReference type="Pfam" id="PF13426">
    <property type="entry name" value="PAS_9"/>
    <property type="match status" value="1"/>
</dbReference>
<feature type="domain" description="Response regulatory" evidence="12">
    <location>
        <begin position="752"/>
        <end position="868"/>
    </location>
</feature>
<dbReference type="SMART" id="SM00086">
    <property type="entry name" value="PAC"/>
    <property type="match status" value="1"/>
</dbReference>
<evidence type="ECO:0000256" key="6">
    <source>
        <dbReference type="ARBA" id="ARBA00022777"/>
    </source>
</evidence>
<feature type="modified residue" description="4-aspartylphosphate" evidence="9">
    <location>
        <position position="801"/>
    </location>
</feature>
<evidence type="ECO:0000259" key="11">
    <source>
        <dbReference type="PROSITE" id="PS50109"/>
    </source>
</evidence>
<dbReference type="SUPFAM" id="SSF47384">
    <property type="entry name" value="Homodimeric domain of signal transducing histidine kinase"/>
    <property type="match status" value="1"/>
</dbReference>
<dbReference type="InterPro" id="IPR004358">
    <property type="entry name" value="Sig_transdc_His_kin-like_C"/>
</dbReference>
<dbReference type="EC" id="2.7.13.3" evidence="3"/>
<dbReference type="Pfam" id="PF00072">
    <property type="entry name" value="Response_reg"/>
    <property type="match status" value="2"/>
</dbReference>
<dbReference type="PROSITE" id="PS50110">
    <property type="entry name" value="RESPONSE_REGULATORY"/>
    <property type="match status" value="2"/>
</dbReference>
<dbReference type="PANTHER" id="PTHR43047">
    <property type="entry name" value="TWO-COMPONENT HISTIDINE PROTEIN KINASE"/>
    <property type="match status" value="1"/>
</dbReference>
<evidence type="ECO:0000256" key="9">
    <source>
        <dbReference type="PROSITE-ProRule" id="PRU00169"/>
    </source>
</evidence>
<feature type="domain" description="PAC" evidence="14">
    <location>
        <begin position="456"/>
        <end position="508"/>
    </location>
</feature>
<comment type="catalytic activity">
    <reaction evidence="1">
        <text>ATP + protein L-histidine = ADP + protein N-phospho-L-histidine.</text>
        <dbReference type="EC" id="2.7.13.3"/>
    </reaction>
</comment>
<dbReference type="CDD" id="cd12914">
    <property type="entry name" value="PDC1_DGC_like"/>
    <property type="match status" value="1"/>
</dbReference>
<accession>A0A7H1J3W7</accession>
<evidence type="ECO:0000259" key="14">
    <source>
        <dbReference type="PROSITE" id="PS50113"/>
    </source>
</evidence>
<dbReference type="GO" id="GO:0009927">
    <property type="term" value="F:histidine phosphotransfer kinase activity"/>
    <property type="evidence" value="ECO:0007669"/>
    <property type="project" value="TreeGrafter"/>
</dbReference>
<dbReference type="CDD" id="cd00130">
    <property type="entry name" value="PAS"/>
    <property type="match status" value="1"/>
</dbReference>
<dbReference type="KEGG" id="mard:IBG28_16030"/>
<dbReference type="FunFam" id="3.30.565.10:FF:000006">
    <property type="entry name" value="Sensor histidine kinase WalK"/>
    <property type="match status" value="1"/>
</dbReference>
<evidence type="ECO:0000256" key="1">
    <source>
        <dbReference type="ARBA" id="ARBA00000085"/>
    </source>
</evidence>